<organism evidence="2 3">
    <name type="scientific">Pseudo-nitzschia multistriata</name>
    <dbReference type="NCBI Taxonomy" id="183589"/>
    <lineage>
        <taxon>Eukaryota</taxon>
        <taxon>Sar</taxon>
        <taxon>Stramenopiles</taxon>
        <taxon>Ochrophyta</taxon>
        <taxon>Bacillariophyta</taxon>
        <taxon>Bacillariophyceae</taxon>
        <taxon>Bacillariophycidae</taxon>
        <taxon>Bacillariales</taxon>
        <taxon>Bacillariaceae</taxon>
        <taxon>Pseudo-nitzschia</taxon>
    </lineage>
</organism>
<keyword evidence="3" id="KW-1185">Reference proteome</keyword>
<dbReference type="Proteomes" id="UP000291116">
    <property type="component" value="Unassembled WGS sequence"/>
</dbReference>
<reference evidence="2 3" key="1">
    <citation type="submission" date="2019-01" db="EMBL/GenBank/DDBJ databases">
        <authorList>
            <person name="Ferrante I. M."/>
        </authorList>
    </citation>
    <scope>NUCLEOTIDE SEQUENCE [LARGE SCALE GENOMIC DNA]</scope>
    <source>
        <strain evidence="2 3">B856</strain>
    </source>
</reference>
<feature type="compositionally biased region" description="Low complexity" evidence="1">
    <location>
        <begin position="365"/>
        <end position="387"/>
    </location>
</feature>
<evidence type="ECO:0000313" key="3">
    <source>
        <dbReference type="Proteomes" id="UP000291116"/>
    </source>
</evidence>
<gene>
    <name evidence="2" type="ORF">PSNMU_V1.4_AUG-EV-PASAV3_0104740</name>
</gene>
<evidence type="ECO:0000313" key="2">
    <source>
        <dbReference type="EMBL" id="VEU43450.1"/>
    </source>
</evidence>
<protein>
    <submittedName>
        <fullName evidence="2">Uncharacterized protein</fullName>
    </submittedName>
</protein>
<proteinExistence type="predicted"/>
<sequence length="399" mass="45871">MFLTQRAIQSFIFLTSQLRDPETCYWVEQFTEPNLVRLDTKQSFSLGDTLPNLSDISSGKSDWRPNADGDDPKDDEDEEERRTLLLLKYHGLAAMDTVRFPTWESYFEEMLEQPTDKWIIASDQSHIPDYTWEIDPSSLCSRILSVREQLSREFASDLQAVSNMGGQTLDWYWDRLRQSREDERREEGQQTEGKNSGENEDNPFVDPTSLRGSRQNLLFLEINVDRPELDHKPSPLRRGNFDLLVLLATEEAIQRVLNRWQSKKSVGDLDGSEFVSYEFLEDFYKERQHLFQGPLPSYGKADDILEELLSSALSFKGDGEVINPTKIAEVVLRERERVALDWKDIALDSPQDHMKIQKLRLSRMMMGNDNNGNGQQGESSRGESSSNVGYHDPGPGAFE</sequence>
<dbReference type="AlphaFoldDB" id="A0A448ZN37"/>
<feature type="region of interest" description="Disordered" evidence="1">
    <location>
        <begin position="365"/>
        <end position="399"/>
    </location>
</feature>
<evidence type="ECO:0000256" key="1">
    <source>
        <dbReference type="SAM" id="MobiDB-lite"/>
    </source>
</evidence>
<feature type="region of interest" description="Disordered" evidence="1">
    <location>
        <begin position="49"/>
        <end position="78"/>
    </location>
</feature>
<dbReference type="EMBL" id="CAACVS010000550">
    <property type="protein sequence ID" value="VEU43450.1"/>
    <property type="molecule type" value="Genomic_DNA"/>
</dbReference>
<feature type="compositionally biased region" description="Polar residues" evidence="1">
    <location>
        <begin position="49"/>
        <end position="60"/>
    </location>
</feature>
<accession>A0A448ZN37</accession>
<dbReference type="OrthoDB" id="202710at2759"/>
<feature type="region of interest" description="Disordered" evidence="1">
    <location>
        <begin position="182"/>
        <end position="210"/>
    </location>
</feature>
<name>A0A448ZN37_9STRA</name>
<feature type="compositionally biased region" description="Acidic residues" evidence="1">
    <location>
        <begin position="68"/>
        <end position="78"/>
    </location>
</feature>